<dbReference type="EMBL" id="SPHZ02000010">
    <property type="protein sequence ID" value="KAF0896767.1"/>
    <property type="molecule type" value="Genomic_DNA"/>
</dbReference>
<accession>A0A6G1C9S6</accession>
<protein>
    <submittedName>
        <fullName evidence="1">Uncharacterized protein</fullName>
    </submittedName>
</protein>
<evidence type="ECO:0000313" key="1">
    <source>
        <dbReference type="EMBL" id="KAF0896767.1"/>
    </source>
</evidence>
<keyword evidence="2" id="KW-1185">Reference proteome</keyword>
<dbReference type="Proteomes" id="UP000479710">
    <property type="component" value="Unassembled WGS sequence"/>
</dbReference>
<comment type="caution">
    <text evidence="1">The sequence shown here is derived from an EMBL/GenBank/DDBJ whole genome shotgun (WGS) entry which is preliminary data.</text>
</comment>
<dbReference type="AlphaFoldDB" id="A0A6G1C9S6"/>
<proteinExistence type="predicted"/>
<sequence length="135" mass="13653">MMLGGKGAAIYTLSLGLADPVIDPSALQRLSTCAPAPQETPVPLRDLALAPPESRAPRLVGSFDLAAALPPASSDEAAIPAASVPVAIVLTAAIDCCTSSLVCVIDTVTALSCEATRGDIASFEVLRGIGRRRAG</sequence>
<name>A0A6G1C9S6_9ORYZ</name>
<evidence type="ECO:0000313" key="2">
    <source>
        <dbReference type="Proteomes" id="UP000479710"/>
    </source>
</evidence>
<reference evidence="1 2" key="1">
    <citation type="submission" date="2019-11" db="EMBL/GenBank/DDBJ databases">
        <title>Whole genome sequence of Oryza granulata.</title>
        <authorList>
            <person name="Li W."/>
        </authorList>
    </citation>
    <scope>NUCLEOTIDE SEQUENCE [LARGE SCALE GENOMIC DNA]</scope>
    <source>
        <strain evidence="2">cv. Menghai</strain>
        <tissue evidence="1">Leaf</tissue>
    </source>
</reference>
<organism evidence="1 2">
    <name type="scientific">Oryza meyeriana var. granulata</name>
    <dbReference type="NCBI Taxonomy" id="110450"/>
    <lineage>
        <taxon>Eukaryota</taxon>
        <taxon>Viridiplantae</taxon>
        <taxon>Streptophyta</taxon>
        <taxon>Embryophyta</taxon>
        <taxon>Tracheophyta</taxon>
        <taxon>Spermatophyta</taxon>
        <taxon>Magnoliopsida</taxon>
        <taxon>Liliopsida</taxon>
        <taxon>Poales</taxon>
        <taxon>Poaceae</taxon>
        <taxon>BOP clade</taxon>
        <taxon>Oryzoideae</taxon>
        <taxon>Oryzeae</taxon>
        <taxon>Oryzinae</taxon>
        <taxon>Oryza</taxon>
        <taxon>Oryza meyeriana</taxon>
    </lineage>
</organism>
<gene>
    <name evidence="1" type="ORF">E2562_027292</name>
</gene>